<dbReference type="eggNOG" id="COG1572">
    <property type="taxonomic scope" value="Bacteria"/>
</dbReference>
<dbReference type="STRING" id="760192.Halhy_4797"/>
<dbReference type="EMBL" id="CP002691">
    <property type="protein sequence ID" value="AEE52630.1"/>
    <property type="molecule type" value="Genomic_DNA"/>
</dbReference>
<dbReference type="OrthoDB" id="9809780at2"/>
<accession>F4KXX1</accession>
<dbReference type="RefSeq" id="WP_013767168.1">
    <property type="nucleotide sequence ID" value="NC_015510.1"/>
</dbReference>
<proteinExistence type="predicted"/>
<keyword evidence="4" id="KW-1185">Reference proteome</keyword>
<name>F4KXX1_HALH1</name>
<evidence type="ECO:0000256" key="1">
    <source>
        <dbReference type="ARBA" id="ARBA00022729"/>
    </source>
</evidence>
<dbReference type="Pfam" id="PF01364">
    <property type="entry name" value="Peptidase_C25"/>
    <property type="match status" value="1"/>
</dbReference>
<gene>
    <name evidence="3" type="ordered locus">Halhy_4797</name>
</gene>
<dbReference type="HOGENOM" id="CLU_004870_0_0_10"/>
<dbReference type="Gene3D" id="3.40.50.10390">
    <property type="entry name" value="Gingipain r, domain 1"/>
    <property type="match status" value="1"/>
</dbReference>
<reference evidence="3 4" key="1">
    <citation type="journal article" date="2011" name="Stand. Genomic Sci.">
        <title>Complete genome sequence of Haliscomenobacter hydrossis type strain (O).</title>
        <authorList>
            <consortium name="US DOE Joint Genome Institute (JGI-PGF)"/>
            <person name="Daligault H."/>
            <person name="Lapidus A."/>
            <person name="Zeytun A."/>
            <person name="Nolan M."/>
            <person name="Lucas S."/>
            <person name="Del Rio T.G."/>
            <person name="Tice H."/>
            <person name="Cheng J.F."/>
            <person name="Tapia R."/>
            <person name="Han C."/>
            <person name="Goodwin L."/>
            <person name="Pitluck S."/>
            <person name="Liolios K."/>
            <person name="Pagani I."/>
            <person name="Ivanova N."/>
            <person name="Huntemann M."/>
            <person name="Mavromatis K."/>
            <person name="Mikhailova N."/>
            <person name="Pati A."/>
            <person name="Chen A."/>
            <person name="Palaniappan K."/>
            <person name="Land M."/>
            <person name="Hauser L."/>
            <person name="Brambilla E.M."/>
            <person name="Rohde M."/>
            <person name="Verbarg S."/>
            <person name="Goker M."/>
            <person name="Bristow J."/>
            <person name="Eisen J.A."/>
            <person name="Markowitz V."/>
            <person name="Hugenholtz P."/>
            <person name="Kyrpides N.C."/>
            <person name="Klenk H.P."/>
            <person name="Woyke T."/>
        </authorList>
    </citation>
    <scope>NUCLEOTIDE SEQUENCE [LARGE SCALE GENOMIC DNA]</scope>
    <source>
        <strain evidence="4">ATCC 27775 / DSM 1100 / LMG 10767 / O</strain>
    </source>
</reference>
<evidence type="ECO:0000313" key="3">
    <source>
        <dbReference type="EMBL" id="AEE52630.1"/>
    </source>
</evidence>
<keyword evidence="1" id="KW-0732">Signal</keyword>
<feature type="domain" description="Gingipain" evidence="2">
    <location>
        <begin position="561"/>
        <end position="918"/>
    </location>
</feature>
<dbReference type="SUPFAM" id="SSF52129">
    <property type="entry name" value="Caspase-like"/>
    <property type="match status" value="1"/>
</dbReference>
<dbReference type="NCBIfam" id="NF033707">
    <property type="entry name" value="T9SS_sortase"/>
    <property type="match status" value="1"/>
</dbReference>
<dbReference type="GO" id="GO:0006508">
    <property type="term" value="P:proteolysis"/>
    <property type="evidence" value="ECO:0007669"/>
    <property type="project" value="InterPro"/>
</dbReference>
<dbReference type="InterPro" id="IPR029031">
    <property type="entry name" value="Gingipain_N_sf"/>
</dbReference>
<dbReference type="KEGG" id="hhy:Halhy_4797"/>
<protein>
    <recommendedName>
        <fullName evidence="2">Gingipain domain-containing protein</fullName>
    </recommendedName>
</protein>
<dbReference type="Gene3D" id="3.40.50.1460">
    <property type="match status" value="1"/>
</dbReference>
<organism evidence="3 4">
    <name type="scientific">Haliscomenobacter hydrossis (strain ATCC 27775 / DSM 1100 / LMG 10767 / O)</name>
    <dbReference type="NCBI Taxonomy" id="760192"/>
    <lineage>
        <taxon>Bacteria</taxon>
        <taxon>Pseudomonadati</taxon>
        <taxon>Bacteroidota</taxon>
        <taxon>Saprospiria</taxon>
        <taxon>Saprospirales</taxon>
        <taxon>Haliscomenobacteraceae</taxon>
        <taxon>Haliscomenobacter</taxon>
    </lineage>
</organism>
<dbReference type="CDD" id="cd02258">
    <property type="entry name" value="Peptidase_C25_N"/>
    <property type="match status" value="1"/>
</dbReference>
<dbReference type="Proteomes" id="UP000008461">
    <property type="component" value="Chromosome"/>
</dbReference>
<dbReference type="Gene3D" id="2.60.40.4070">
    <property type="match status" value="1"/>
</dbReference>
<sequence>MKNFAITSILALFLGLLYGNSPFLIREALQWEAESVSLLPKPLLKERWSFKGAVFGNKQIEQPWYIKQLPVDGPGRLEVELLNVRWEEFPRPPQWATDAVGENLQFFSQVEKDRRQYYGKVYFIPVIRRGGQFLRAAEFELKVTWRPQPVPELRADPFAENSVLRDGQVFKFAVNQNGVHRLSYDFLKNQLKIDVDRIDPRNLKILGQGGGMVPMGVNETRTDDLVENHIVVSGEDDGRFDAGDFILFYAEGPDRWDYQASTQRFNLSKNIYDTRNYYFIKIGSEKGLRVTTQSSIGGTAYTSNTFDDYVRLEDDKVNLLESWESNANSVSGSGRSWLGDHFRVAREYIYRRAFLFPNLVTDQDVKVSARMALRALAQTTFSLELNGVNLNSESADNVFYFDGSAATEVEYANWAELRGTLRLSQEAVDATVRYPNVSAGSEGWLDYIQLQARRRLTMSGDQMAFRDLNTLPYATANYELSNANADILVWDITDPQRPKLQEGTRSGTQFVFGSSAAGVLHQFIAFNSKQGFLNPTAIGKVDNQNLHGLKSADLLIVYDVAGEFADAAQRLAQHRRTFSKLEVQVVRVDHIYNEFSSGRQDPSAIRDFARMLYLRDPEFRYLLLVGDGSFDQRDIYKYGNNAIPTFQEESFNPLYAFPADDFYGIVENNLPNDPLNGRLNVAVGRLTVRKREEAEQVVDKIINYDLSPQTMSDWRNRILFVGDDEDGNLHTRDCDDIAQEISGKHPFLNTDKFYLDAFPQVASAGGNFYPAVNEAINNAIFKGTLVMTYLGHGGPNGWAQERVLQVRDIQNWSNFERLPLVVTATCSFTGYDDASNSTAGEEVLLNPRGGAVALYSTVRAVYASENASLTRLALLELFGEGPDATIGDAMRNAKNQLSGGTLVNSRKFALIGDPSMQLAIPRYSVQTSTINGRPAQNNLDTLRALQKVSVEGVVVDEKGNLLNDFNGVVYPTVFDKPFQAATLGQDPGSPKGYQFEVQKNVIFKGRASVRNGRFTFTFVVPKDINYAFGLGKISYYAADTLRMSDATGAFKQITIGGNSPDGLSDQQGPEVEVFMNSLDFVFGGITNPDPLLLVSLRDDNGINVVGNSIGHDLEAVLDEDTQNSLLLNDFFEAKLDDYTQGEVRYPISSLAEGLHKIRVKAWDIANNSSEGYTEFIVASSADIALKHVLNYPNPFTDRTCFQFEHSASNQQIDILLQVYTIAGRLVKTIETSVLSDGALRQGDCIEWDGRDDFGDKLARGVYLYKIKVRANLPGGSTLKGESKFEKLVLLK</sequence>
<dbReference type="GO" id="GO:0008234">
    <property type="term" value="F:cysteine-type peptidase activity"/>
    <property type="evidence" value="ECO:0007669"/>
    <property type="project" value="InterPro"/>
</dbReference>
<dbReference type="InterPro" id="IPR001769">
    <property type="entry name" value="Gingipain"/>
</dbReference>
<evidence type="ECO:0000259" key="2">
    <source>
        <dbReference type="Pfam" id="PF01364"/>
    </source>
</evidence>
<dbReference type="InterPro" id="IPR029030">
    <property type="entry name" value="Caspase-like_dom_sf"/>
</dbReference>
<evidence type="ECO:0000313" key="4">
    <source>
        <dbReference type="Proteomes" id="UP000008461"/>
    </source>
</evidence>
<reference key="2">
    <citation type="submission" date="2011-04" db="EMBL/GenBank/DDBJ databases">
        <title>Complete sequence of chromosome of Haliscomenobacter hydrossis DSM 1100.</title>
        <authorList>
            <consortium name="US DOE Joint Genome Institute (JGI-PGF)"/>
            <person name="Lucas S."/>
            <person name="Han J."/>
            <person name="Lapidus A."/>
            <person name="Bruce D."/>
            <person name="Goodwin L."/>
            <person name="Pitluck S."/>
            <person name="Peters L."/>
            <person name="Kyrpides N."/>
            <person name="Mavromatis K."/>
            <person name="Ivanova N."/>
            <person name="Ovchinnikova G."/>
            <person name="Pagani I."/>
            <person name="Daligault H."/>
            <person name="Detter J.C."/>
            <person name="Han C."/>
            <person name="Land M."/>
            <person name="Hauser L."/>
            <person name="Markowitz V."/>
            <person name="Cheng J.-F."/>
            <person name="Hugenholtz P."/>
            <person name="Woyke T."/>
            <person name="Wu D."/>
            <person name="Verbarg S."/>
            <person name="Frueling A."/>
            <person name="Brambilla E."/>
            <person name="Klenk H.-P."/>
            <person name="Eisen J.A."/>
        </authorList>
    </citation>
    <scope>NUCLEOTIDE SEQUENCE</scope>
    <source>
        <strain>DSM 1100</strain>
    </source>
</reference>